<evidence type="ECO:0000313" key="2">
    <source>
        <dbReference type="EMBL" id="KAK4204930.1"/>
    </source>
</evidence>
<gene>
    <name evidence="2" type="ORF">QBC40DRAFT_303208</name>
</gene>
<sequence length="226" mass="24866">MPGCSRHQMLSCGQSWHGVGMLGMTPDTTTGGRIVIAAEPDTCLWARDGGICCGPLPANTSPSSKGYGPEFAGDKQQQVQNTRTEPIAFTPVTGRENICPIPCLYHLNITVSYAFRYPQFICMTCRQTSCLADPEYMPLLEPGVVPSYAYAYKMKSCQWPHSDHTSPPLTPTVILLLSLSEVYFFLAGIFLFFSYIPQSLTTYISRLTSESAAYRHTSTSCSICQT</sequence>
<reference evidence="2" key="1">
    <citation type="journal article" date="2023" name="Mol. Phylogenet. Evol.">
        <title>Genome-scale phylogeny and comparative genomics of the fungal order Sordariales.</title>
        <authorList>
            <person name="Hensen N."/>
            <person name="Bonometti L."/>
            <person name="Westerberg I."/>
            <person name="Brannstrom I.O."/>
            <person name="Guillou S."/>
            <person name="Cros-Aarteil S."/>
            <person name="Calhoun S."/>
            <person name="Haridas S."/>
            <person name="Kuo A."/>
            <person name="Mondo S."/>
            <person name="Pangilinan J."/>
            <person name="Riley R."/>
            <person name="LaButti K."/>
            <person name="Andreopoulos B."/>
            <person name="Lipzen A."/>
            <person name="Chen C."/>
            <person name="Yan M."/>
            <person name="Daum C."/>
            <person name="Ng V."/>
            <person name="Clum A."/>
            <person name="Steindorff A."/>
            <person name="Ohm R.A."/>
            <person name="Martin F."/>
            <person name="Silar P."/>
            <person name="Natvig D.O."/>
            <person name="Lalanne C."/>
            <person name="Gautier V."/>
            <person name="Ament-Velasquez S.L."/>
            <person name="Kruys A."/>
            <person name="Hutchinson M.I."/>
            <person name="Powell A.J."/>
            <person name="Barry K."/>
            <person name="Miller A.N."/>
            <person name="Grigoriev I.V."/>
            <person name="Debuchy R."/>
            <person name="Gladieux P."/>
            <person name="Hiltunen Thoren M."/>
            <person name="Johannesson H."/>
        </authorList>
    </citation>
    <scope>NUCLEOTIDE SEQUENCE</scope>
    <source>
        <strain evidence="2">CBS 315.58</strain>
    </source>
</reference>
<name>A0AAN6XQV3_9PEZI</name>
<dbReference type="EMBL" id="MU863879">
    <property type="protein sequence ID" value="KAK4204930.1"/>
    <property type="molecule type" value="Genomic_DNA"/>
</dbReference>
<organism evidence="2 3">
    <name type="scientific">Triangularia verruculosa</name>
    <dbReference type="NCBI Taxonomy" id="2587418"/>
    <lineage>
        <taxon>Eukaryota</taxon>
        <taxon>Fungi</taxon>
        <taxon>Dikarya</taxon>
        <taxon>Ascomycota</taxon>
        <taxon>Pezizomycotina</taxon>
        <taxon>Sordariomycetes</taxon>
        <taxon>Sordariomycetidae</taxon>
        <taxon>Sordariales</taxon>
        <taxon>Podosporaceae</taxon>
        <taxon>Triangularia</taxon>
    </lineage>
</organism>
<dbReference type="AlphaFoldDB" id="A0AAN6XQV3"/>
<dbReference type="Proteomes" id="UP001303160">
    <property type="component" value="Unassembled WGS sequence"/>
</dbReference>
<evidence type="ECO:0000256" key="1">
    <source>
        <dbReference type="SAM" id="Phobius"/>
    </source>
</evidence>
<evidence type="ECO:0000313" key="3">
    <source>
        <dbReference type="Proteomes" id="UP001303160"/>
    </source>
</evidence>
<comment type="caution">
    <text evidence="2">The sequence shown here is derived from an EMBL/GenBank/DDBJ whole genome shotgun (WGS) entry which is preliminary data.</text>
</comment>
<reference evidence="2" key="2">
    <citation type="submission" date="2023-05" db="EMBL/GenBank/DDBJ databases">
        <authorList>
            <consortium name="Lawrence Berkeley National Laboratory"/>
            <person name="Steindorff A."/>
            <person name="Hensen N."/>
            <person name="Bonometti L."/>
            <person name="Westerberg I."/>
            <person name="Brannstrom I.O."/>
            <person name="Guillou S."/>
            <person name="Cros-Aarteil S."/>
            <person name="Calhoun S."/>
            <person name="Haridas S."/>
            <person name="Kuo A."/>
            <person name="Mondo S."/>
            <person name="Pangilinan J."/>
            <person name="Riley R."/>
            <person name="Labutti K."/>
            <person name="Andreopoulos B."/>
            <person name="Lipzen A."/>
            <person name="Chen C."/>
            <person name="Yanf M."/>
            <person name="Daum C."/>
            <person name="Ng V."/>
            <person name="Clum A."/>
            <person name="Ohm R."/>
            <person name="Martin F."/>
            <person name="Silar P."/>
            <person name="Natvig D."/>
            <person name="Lalanne C."/>
            <person name="Gautier V."/>
            <person name="Ament-Velasquez S.L."/>
            <person name="Kruys A."/>
            <person name="Hutchinson M.I."/>
            <person name="Powell A.J."/>
            <person name="Barry K."/>
            <person name="Miller A.N."/>
            <person name="Grigoriev I.V."/>
            <person name="Debuchy R."/>
            <person name="Gladieux P."/>
            <person name="Thoren M.H."/>
            <person name="Johannesson H."/>
        </authorList>
    </citation>
    <scope>NUCLEOTIDE SEQUENCE</scope>
    <source>
        <strain evidence="2">CBS 315.58</strain>
    </source>
</reference>
<keyword evidence="3" id="KW-1185">Reference proteome</keyword>
<accession>A0AAN6XQV3</accession>
<feature type="transmembrane region" description="Helical" evidence="1">
    <location>
        <begin position="173"/>
        <end position="196"/>
    </location>
</feature>
<proteinExistence type="predicted"/>
<keyword evidence="1" id="KW-1133">Transmembrane helix</keyword>
<protein>
    <submittedName>
        <fullName evidence="2">Uncharacterized protein</fullName>
    </submittedName>
</protein>
<keyword evidence="1" id="KW-0472">Membrane</keyword>
<keyword evidence="1" id="KW-0812">Transmembrane</keyword>